<proteinExistence type="predicted"/>
<evidence type="ECO:0000313" key="1">
    <source>
        <dbReference type="EMBL" id="CAL2107714.1"/>
    </source>
</evidence>
<evidence type="ECO:0000313" key="2">
    <source>
        <dbReference type="Proteomes" id="UP001497602"/>
    </source>
</evidence>
<dbReference type="EMBL" id="CAXJRC010000041">
    <property type="protein sequence ID" value="CAL2107714.1"/>
    <property type="molecule type" value="Genomic_DNA"/>
</dbReference>
<gene>
    <name evidence="1" type="ORF">T190115A13A_40236</name>
</gene>
<name>A0ABP1FHL2_9FLAO</name>
<dbReference type="Proteomes" id="UP001497602">
    <property type="component" value="Unassembled WGS sequence"/>
</dbReference>
<comment type="caution">
    <text evidence="1">The sequence shown here is derived from an EMBL/GenBank/DDBJ whole genome shotgun (WGS) entry which is preliminary data.</text>
</comment>
<protein>
    <submittedName>
        <fullName evidence="1">Uncharacterized protein</fullName>
    </submittedName>
</protein>
<reference evidence="1 2" key="1">
    <citation type="submission" date="2024-05" db="EMBL/GenBank/DDBJ databases">
        <authorList>
            <person name="Duchaud E."/>
        </authorList>
    </citation>
    <scope>NUCLEOTIDE SEQUENCE [LARGE SCALE GENOMIC DNA]</scope>
    <source>
        <strain evidence="1">Ena-SAMPLE-TAB-13-05-2024-13:56:06:370-140305</strain>
    </source>
</reference>
<keyword evidence="2" id="KW-1185">Reference proteome</keyword>
<sequence>MTTLLHILITLFFKSAQKRLKNKTNNILKYNKLRIVRFLSGDYLYMIHNNLVVLNKIFKNHKKLLAQTI</sequence>
<accession>A0ABP1FHL2</accession>
<organism evidence="1 2">
    <name type="scientific">Tenacibaculum vairaonense</name>
    <dbReference type="NCBI Taxonomy" id="3137860"/>
    <lineage>
        <taxon>Bacteria</taxon>
        <taxon>Pseudomonadati</taxon>
        <taxon>Bacteroidota</taxon>
        <taxon>Flavobacteriia</taxon>
        <taxon>Flavobacteriales</taxon>
        <taxon>Flavobacteriaceae</taxon>
        <taxon>Tenacibaculum</taxon>
    </lineage>
</organism>